<dbReference type="InterPro" id="IPR027417">
    <property type="entry name" value="P-loop_NTPase"/>
</dbReference>
<protein>
    <submittedName>
        <fullName evidence="8">DNA-binding transcriptional activator of the SARP family</fullName>
    </submittedName>
</protein>
<reference evidence="8 9" key="1">
    <citation type="submission" date="2016-10" db="EMBL/GenBank/DDBJ databases">
        <authorList>
            <person name="de Groot N.N."/>
        </authorList>
    </citation>
    <scope>NUCLEOTIDE SEQUENCE [LARGE SCALE GENOMIC DNA]</scope>
    <source>
        <strain evidence="8 9">DSM 43794</strain>
    </source>
</reference>
<dbReference type="CDD" id="cd15831">
    <property type="entry name" value="BTAD"/>
    <property type="match status" value="1"/>
</dbReference>
<dbReference type="SUPFAM" id="SSF46894">
    <property type="entry name" value="C-terminal effector domain of the bipartite response regulators"/>
    <property type="match status" value="1"/>
</dbReference>
<dbReference type="InterPro" id="IPR016032">
    <property type="entry name" value="Sig_transdc_resp-reg_C-effctor"/>
</dbReference>
<feature type="domain" description="OmpR/PhoB-type" evidence="7">
    <location>
        <begin position="1"/>
        <end position="97"/>
    </location>
</feature>
<sequence>MAVEGEHLTFGILGDVTATRDGRTVTIRSVRKRLILAILLCHAGTTVSCDRLIDALWGAEPPPTAQDNLRVYLYKLRKDLGPGHGIEYENGGYRLRYEPGGLDADVFCDLARKGERAAARGDTVTAARLLRRALDLWRGNAYGDLADHPALRDDAHRLDEHRLAALEARIEADLALGAHTELVPELVRLVAELPFREGLRARLMLALYRDGRQAEALETYHEGRRILAEELGIAPGQVLRDMYEAILRGDPSLEPPSPPPRVRELPPDIAHFTGRCVEVARLTADLVEGRRLAVISGPAGIGKSALAVHVAHRVADRYPDGQLYLDLHGATPGVEPLRPAEALGRLLRSLGVAGAAVPADADEAAARFRSLTAGHSYLIVLDNALDAAQIRPLLPGGPACAVVVTSRKMLGSLDGAAQYPLDVLAPDEADEMFRRLAGDARVDADPSAAREVVSRCGYLPLAICIAAARLAVRPTWTVATLADRLAKEEHRLSELQNDDRTLRAGFAVSYHDLAPAAARAFRILGLLDCRDVGIQVASAATGLPPGTAERVLDDLVDAQLLRACARGRYRFHDLIRLFARERAAAEEPAQARAHAVRRVLHHYLATARAASELIIPMAPWRATLGPPASDAGDGGVRLADREAVYAWIDEESGNLSAVVRQAVDSGADDLAVGLAAALFFPLYDRGRWRELLSISELGAEAADRLGDPFGQAIAHGDLGYTLADHGEHRRAVAHLQRSLAEYRALGNRRGESAQLDRLGVVYSRMGRFTEAIAHFRASLAAESGNRYGEAITLTNLGLTYQRAGMFDLAVEAHLSSIAISEDIGDLVGMAVAAGNAAEAHRRAGRPDKAVDYYRRALEADRRAGNRDTHTEAVHWWGLGGALADLGEEAAALECRRQAAAILHRLGLIGGEERARIDSGRMTETPQVIARNQ</sequence>
<evidence type="ECO:0000256" key="5">
    <source>
        <dbReference type="PROSITE-ProRule" id="PRU00339"/>
    </source>
</evidence>
<name>A0A1H1FTY0_9ACTN</name>
<evidence type="ECO:0000256" key="6">
    <source>
        <dbReference type="PROSITE-ProRule" id="PRU01091"/>
    </source>
</evidence>
<keyword evidence="9" id="KW-1185">Reference proteome</keyword>
<evidence type="ECO:0000313" key="9">
    <source>
        <dbReference type="Proteomes" id="UP000217103"/>
    </source>
</evidence>
<dbReference type="OrthoDB" id="581105at2"/>
<dbReference type="InterPro" id="IPR005158">
    <property type="entry name" value="BTAD"/>
</dbReference>
<dbReference type="Gene3D" id="1.25.40.10">
    <property type="entry name" value="Tetratricopeptide repeat domain"/>
    <property type="match status" value="2"/>
</dbReference>
<dbReference type="PANTHER" id="PTHR35807">
    <property type="entry name" value="TRANSCRIPTIONAL REGULATOR REDD-RELATED"/>
    <property type="match status" value="1"/>
</dbReference>
<keyword evidence="2" id="KW-0805">Transcription regulation</keyword>
<evidence type="ECO:0000256" key="1">
    <source>
        <dbReference type="ARBA" id="ARBA00005820"/>
    </source>
</evidence>
<dbReference type="SMART" id="SM00862">
    <property type="entry name" value="Trans_reg_C"/>
    <property type="match status" value="1"/>
</dbReference>
<accession>A0A1H1FTY0</accession>
<dbReference type="InterPro" id="IPR036388">
    <property type="entry name" value="WH-like_DNA-bd_sf"/>
</dbReference>
<proteinExistence type="inferred from homology"/>
<dbReference type="GO" id="GO:0006355">
    <property type="term" value="P:regulation of DNA-templated transcription"/>
    <property type="evidence" value="ECO:0007669"/>
    <property type="project" value="InterPro"/>
</dbReference>
<dbReference type="SUPFAM" id="SSF52540">
    <property type="entry name" value="P-loop containing nucleoside triphosphate hydrolases"/>
    <property type="match status" value="1"/>
</dbReference>
<gene>
    <name evidence="8" type="ORF">SAMN04489764_3183</name>
</gene>
<dbReference type="Gene3D" id="1.10.10.10">
    <property type="entry name" value="Winged helix-like DNA-binding domain superfamily/Winged helix DNA-binding domain"/>
    <property type="match status" value="2"/>
</dbReference>
<keyword evidence="5" id="KW-0802">TPR repeat</keyword>
<comment type="similarity">
    <text evidence="1">Belongs to the AfsR/DnrI/RedD regulatory family.</text>
</comment>
<dbReference type="SMART" id="SM00028">
    <property type="entry name" value="TPR"/>
    <property type="match status" value="5"/>
</dbReference>
<evidence type="ECO:0000256" key="2">
    <source>
        <dbReference type="ARBA" id="ARBA00023015"/>
    </source>
</evidence>
<evidence type="ECO:0000256" key="4">
    <source>
        <dbReference type="ARBA" id="ARBA00023163"/>
    </source>
</evidence>
<dbReference type="InterPro" id="IPR001867">
    <property type="entry name" value="OmpR/PhoB-type_DNA-bd"/>
</dbReference>
<dbReference type="Proteomes" id="UP000217103">
    <property type="component" value="Unassembled WGS sequence"/>
</dbReference>
<dbReference type="EMBL" id="FNKK01000002">
    <property type="protein sequence ID" value="SDR04404.1"/>
    <property type="molecule type" value="Genomic_DNA"/>
</dbReference>
<dbReference type="InterPro" id="IPR019734">
    <property type="entry name" value="TPR_rpt"/>
</dbReference>
<dbReference type="InterPro" id="IPR011990">
    <property type="entry name" value="TPR-like_helical_dom_sf"/>
</dbReference>
<dbReference type="GO" id="GO:0000160">
    <property type="term" value="P:phosphorelay signal transduction system"/>
    <property type="evidence" value="ECO:0007669"/>
    <property type="project" value="InterPro"/>
</dbReference>
<organism evidence="8 9">
    <name type="scientific">Thermostaphylospora chromogena</name>
    <dbReference type="NCBI Taxonomy" id="35622"/>
    <lineage>
        <taxon>Bacteria</taxon>
        <taxon>Bacillati</taxon>
        <taxon>Actinomycetota</taxon>
        <taxon>Actinomycetes</taxon>
        <taxon>Streptosporangiales</taxon>
        <taxon>Thermomonosporaceae</taxon>
        <taxon>Thermostaphylospora</taxon>
    </lineage>
</organism>
<dbReference type="PROSITE" id="PS51755">
    <property type="entry name" value="OMPR_PHOB"/>
    <property type="match status" value="1"/>
</dbReference>
<dbReference type="Pfam" id="PF03704">
    <property type="entry name" value="BTAD"/>
    <property type="match status" value="1"/>
</dbReference>
<feature type="repeat" description="TPR" evidence="5">
    <location>
        <begin position="752"/>
        <end position="785"/>
    </location>
</feature>
<evidence type="ECO:0000259" key="7">
    <source>
        <dbReference type="PROSITE" id="PS51755"/>
    </source>
</evidence>
<evidence type="ECO:0000313" key="8">
    <source>
        <dbReference type="EMBL" id="SDR04404.1"/>
    </source>
</evidence>
<dbReference type="GO" id="GO:0003677">
    <property type="term" value="F:DNA binding"/>
    <property type="evidence" value="ECO:0007669"/>
    <property type="project" value="UniProtKB-UniRule"/>
</dbReference>
<dbReference type="STRING" id="35622.SAMN04489764_3183"/>
<dbReference type="PANTHER" id="PTHR35807:SF1">
    <property type="entry name" value="TRANSCRIPTIONAL REGULATOR REDD"/>
    <property type="match status" value="1"/>
</dbReference>
<dbReference type="AlphaFoldDB" id="A0A1H1FTY0"/>
<feature type="DNA-binding region" description="OmpR/PhoB-type" evidence="6">
    <location>
        <begin position="1"/>
        <end position="97"/>
    </location>
</feature>
<keyword evidence="3 6" id="KW-0238">DNA-binding</keyword>
<evidence type="ECO:0000256" key="3">
    <source>
        <dbReference type="ARBA" id="ARBA00023125"/>
    </source>
</evidence>
<dbReference type="RefSeq" id="WP_093259731.1">
    <property type="nucleotide sequence ID" value="NZ_FNKK01000002.1"/>
</dbReference>
<dbReference type="Pfam" id="PF00486">
    <property type="entry name" value="Trans_reg_C"/>
    <property type="match status" value="1"/>
</dbReference>
<dbReference type="InterPro" id="IPR051677">
    <property type="entry name" value="AfsR-DnrI-RedD_regulator"/>
</dbReference>
<dbReference type="Gene3D" id="3.40.50.300">
    <property type="entry name" value="P-loop containing nucleotide triphosphate hydrolases"/>
    <property type="match status" value="1"/>
</dbReference>
<dbReference type="SMART" id="SM01043">
    <property type="entry name" value="BTAD"/>
    <property type="match status" value="1"/>
</dbReference>
<dbReference type="GO" id="GO:0043531">
    <property type="term" value="F:ADP binding"/>
    <property type="evidence" value="ECO:0007669"/>
    <property type="project" value="InterPro"/>
</dbReference>
<dbReference type="Pfam" id="PF13424">
    <property type="entry name" value="TPR_12"/>
    <property type="match status" value="2"/>
</dbReference>
<dbReference type="PROSITE" id="PS50005">
    <property type="entry name" value="TPR"/>
    <property type="match status" value="1"/>
</dbReference>
<dbReference type="SUPFAM" id="SSF48452">
    <property type="entry name" value="TPR-like"/>
    <property type="match status" value="3"/>
</dbReference>
<keyword evidence="4" id="KW-0804">Transcription</keyword>